<dbReference type="GO" id="GO:0030288">
    <property type="term" value="C:outer membrane-bounded periplasmic space"/>
    <property type="evidence" value="ECO:0007669"/>
    <property type="project" value="TreeGrafter"/>
</dbReference>
<dbReference type="NCBIfam" id="TIGR02883">
    <property type="entry name" value="spore_cwlD"/>
    <property type="match status" value="1"/>
</dbReference>
<comment type="caution">
    <text evidence="3">The sequence shown here is derived from an EMBL/GenBank/DDBJ whole genome shotgun (WGS) entry which is preliminary data.</text>
</comment>
<dbReference type="SUPFAM" id="SSF53187">
    <property type="entry name" value="Zn-dependent exopeptidases"/>
    <property type="match status" value="1"/>
</dbReference>
<dbReference type="InterPro" id="IPR050695">
    <property type="entry name" value="N-acetylmuramoyl_amidase_3"/>
</dbReference>
<dbReference type="OrthoDB" id="9806267at2"/>
<dbReference type="RefSeq" id="WP_053403315.1">
    <property type="nucleotide sequence ID" value="NZ_LILC01000031.1"/>
</dbReference>
<dbReference type="CDD" id="cd02696">
    <property type="entry name" value="MurNAc-LAA"/>
    <property type="match status" value="1"/>
</dbReference>
<dbReference type="GO" id="GO:0009253">
    <property type="term" value="P:peptidoglycan catabolic process"/>
    <property type="evidence" value="ECO:0007669"/>
    <property type="project" value="InterPro"/>
</dbReference>
<protein>
    <submittedName>
        <fullName evidence="3">N-acetylmuramoyl-L-alanine amidase</fullName>
    </submittedName>
</protein>
<dbReference type="Pfam" id="PF01520">
    <property type="entry name" value="Amidase_3"/>
    <property type="match status" value="1"/>
</dbReference>
<dbReference type="InterPro" id="IPR002508">
    <property type="entry name" value="MurNAc-LAA_cat"/>
</dbReference>
<organism evidence="3 4">
    <name type="scientific">Priestia koreensis</name>
    <dbReference type="NCBI Taxonomy" id="284581"/>
    <lineage>
        <taxon>Bacteria</taxon>
        <taxon>Bacillati</taxon>
        <taxon>Bacillota</taxon>
        <taxon>Bacilli</taxon>
        <taxon>Bacillales</taxon>
        <taxon>Bacillaceae</taxon>
        <taxon>Priestia</taxon>
    </lineage>
</organism>
<dbReference type="AlphaFoldDB" id="A0A0M0KQ09"/>
<evidence type="ECO:0000313" key="3">
    <source>
        <dbReference type="EMBL" id="KOO40904.1"/>
    </source>
</evidence>
<dbReference type="STRING" id="284581.AMD01_20460"/>
<evidence type="ECO:0000313" key="4">
    <source>
        <dbReference type="Proteomes" id="UP000037558"/>
    </source>
</evidence>
<evidence type="ECO:0000256" key="1">
    <source>
        <dbReference type="ARBA" id="ARBA00022801"/>
    </source>
</evidence>
<proteinExistence type="predicted"/>
<name>A0A0M0KQ09_9BACI</name>
<dbReference type="InterPro" id="IPR014234">
    <property type="entry name" value="Spore_CwlD"/>
</dbReference>
<sequence length="235" mass="26596">MKKYKIALVATIVLILLGVMIQHQITQRNSWKSWNLPLSGKIVIIDAGHGGPDGGAVGDEVLEKDVTLKISLMIRDYLQGQGALVMMTRDDDYDLADEQIKGYGRRKVEDLKKRLKLINESSADMYLSIHLNAIPSAKWRGAQTFYHGSLEENKNLAKFIQAEIKDNLKNTDRDAKPIQGIYLLKHAKVPGALVEVGFLSNRAERELLQTKKYQRKIAESIYEGVNRYLTEETIK</sequence>
<dbReference type="PANTHER" id="PTHR30404">
    <property type="entry name" value="N-ACETYLMURAMOYL-L-ALANINE AMIDASE"/>
    <property type="match status" value="1"/>
</dbReference>
<keyword evidence="1" id="KW-0378">Hydrolase</keyword>
<keyword evidence="4" id="KW-1185">Reference proteome</keyword>
<dbReference type="EMBL" id="LILC01000031">
    <property type="protein sequence ID" value="KOO40904.1"/>
    <property type="molecule type" value="Genomic_DNA"/>
</dbReference>
<evidence type="ECO:0000259" key="2">
    <source>
        <dbReference type="SMART" id="SM00646"/>
    </source>
</evidence>
<gene>
    <name evidence="3" type="ORF">AMD01_20460</name>
</gene>
<feature type="domain" description="MurNAc-LAA" evidence="2">
    <location>
        <begin position="115"/>
        <end position="226"/>
    </location>
</feature>
<dbReference type="Proteomes" id="UP000037558">
    <property type="component" value="Unassembled WGS sequence"/>
</dbReference>
<dbReference type="PATRIC" id="fig|284581.3.peg.138"/>
<dbReference type="SMART" id="SM00646">
    <property type="entry name" value="Ami_3"/>
    <property type="match status" value="1"/>
</dbReference>
<dbReference type="PANTHER" id="PTHR30404:SF0">
    <property type="entry name" value="N-ACETYLMURAMOYL-L-ALANINE AMIDASE AMIC"/>
    <property type="match status" value="1"/>
</dbReference>
<dbReference type="Gene3D" id="3.40.630.40">
    <property type="entry name" value="Zn-dependent exopeptidases"/>
    <property type="match status" value="1"/>
</dbReference>
<dbReference type="GO" id="GO:0008745">
    <property type="term" value="F:N-acetylmuramoyl-L-alanine amidase activity"/>
    <property type="evidence" value="ECO:0007669"/>
    <property type="project" value="InterPro"/>
</dbReference>
<reference evidence="4" key="1">
    <citation type="submission" date="2015-08" db="EMBL/GenBank/DDBJ databases">
        <title>Fjat-14210 dsm16467.</title>
        <authorList>
            <person name="Liu B."/>
            <person name="Wang J."/>
            <person name="Zhu Y."/>
            <person name="Liu G."/>
            <person name="Chen Q."/>
            <person name="Chen Z."/>
            <person name="Lan J."/>
            <person name="Che J."/>
            <person name="Ge C."/>
            <person name="Shi H."/>
            <person name="Pan Z."/>
            <person name="Liu X."/>
        </authorList>
    </citation>
    <scope>NUCLEOTIDE SEQUENCE [LARGE SCALE GENOMIC DNA]</scope>
    <source>
        <strain evidence="4">DSM 16467</strain>
    </source>
</reference>
<accession>A0A0M0KQ09</accession>